<comment type="caution">
    <text evidence="1">The sequence shown here is derived from an EMBL/GenBank/DDBJ whole genome shotgun (WGS) entry which is preliminary data.</text>
</comment>
<dbReference type="Proteomes" id="UP000610746">
    <property type="component" value="Unassembled WGS sequence"/>
</dbReference>
<dbReference type="AlphaFoldDB" id="A0A8J8GAK5"/>
<protein>
    <submittedName>
        <fullName evidence="1">Uncharacterized protein</fullName>
    </submittedName>
</protein>
<evidence type="ECO:0000313" key="2">
    <source>
        <dbReference type="Proteomes" id="UP000610746"/>
    </source>
</evidence>
<accession>A0A8J8GAK5</accession>
<dbReference type="EMBL" id="JABSNO010000008">
    <property type="protein sequence ID" value="NRS92425.1"/>
    <property type="molecule type" value="Genomic_DNA"/>
</dbReference>
<gene>
    <name evidence="1" type="ORF">HNQ03_001493</name>
</gene>
<evidence type="ECO:0000313" key="1">
    <source>
        <dbReference type="EMBL" id="NRS92425.1"/>
    </source>
</evidence>
<proteinExistence type="predicted"/>
<organism evidence="1 2">
    <name type="scientific">Frigoriflavimonas asaccharolytica</name>
    <dbReference type="NCBI Taxonomy" id="2735899"/>
    <lineage>
        <taxon>Bacteria</taxon>
        <taxon>Pseudomonadati</taxon>
        <taxon>Bacteroidota</taxon>
        <taxon>Flavobacteriia</taxon>
        <taxon>Flavobacteriales</taxon>
        <taxon>Weeksellaceae</taxon>
        <taxon>Frigoriflavimonas</taxon>
    </lineage>
</organism>
<dbReference type="RefSeq" id="WP_173779024.1">
    <property type="nucleotide sequence ID" value="NZ_JABSNO010000008.1"/>
</dbReference>
<name>A0A8J8GAK5_9FLAO</name>
<reference evidence="1" key="1">
    <citation type="submission" date="2020-05" db="EMBL/GenBank/DDBJ databases">
        <title>Genomic Encyclopedia of Type Strains, Phase IV (KMG-V): Genome sequencing to study the core and pangenomes of soil and plant-associated prokaryotes.</title>
        <authorList>
            <person name="Whitman W."/>
        </authorList>
    </citation>
    <scope>NUCLEOTIDE SEQUENCE</scope>
    <source>
        <strain evidence="1">16F</strain>
    </source>
</reference>
<sequence>MRLHAKIIESALPKTGNKIPSIIIQFVDDKEKQDFEVFCPDFDPYYTKIRKWDIWELSIKWKSEIFTDPKTEVKSYFTHLICTKATPIFQMDKS</sequence>
<keyword evidence="2" id="KW-1185">Reference proteome</keyword>